<keyword evidence="6 11" id="KW-0547">Nucleotide-binding</keyword>
<evidence type="ECO:0000256" key="5">
    <source>
        <dbReference type="ARBA" id="ARBA00022723"/>
    </source>
</evidence>
<feature type="binding site" evidence="11">
    <location>
        <position position="177"/>
    </location>
    <ligand>
        <name>ATP</name>
        <dbReference type="ChEBI" id="CHEBI:30616"/>
    </ligand>
</feature>
<dbReference type="SUPFAM" id="SSF53613">
    <property type="entry name" value="Ribokinase-like"/>
    <property type="match status" value="1"/>
</dbReference>
<dbReference type="InterPro" id="IPR000417">
    <property type="entry name" value="Hyethyz_kinase"/>
</dbReference>
<evidence type="ECO:0000256" key="3">
    <source>
        <dbReference type="ARBA" id="ARBA00004868"/>
    </source>
</evidence>
<evidence type="ECO:0000256" key="10">
    <source>
        <dbReference type="ARBA" id="ARBA00022977"/>
    </source>
</evidence>
<evidence type="ECO:0000313" key="12">
    <source>
        <dbReference type="EMBL" id="PWL03332.1"/>
    </source>
</evidence>
<dbReference type="HAMAP" id="MF_00228">
    <property type="entry name" value="Thz_kinase"/>
    <property type="match status" value="1"/>
</dbReference>
<comment type="catalytic activity">
    <reaction evidence="1 11">
        <text>5-(2-hydroxyethyl)-4-methylthiazole + ATP = 4-methyl-5-(2-phosphooxyethyl)-thiazole + ADP + H(+)</text>
        <dbReference type="Rhea" id="RHEA:24212"/>
        <dbReference type="ChEBI" id="CHEBI:15378"/>
        <dbReference type="ChEBI" id="CHEBI:17957"/>
        <dbReference type="ChEBI" id="CHEBI:30616"/>
        <dbReference type="ChEBI" id="CHEBI:58296"/>
        <dbReference type="ChEBI" id="CHEBI:456216"/>
        <dbReference type="EC" id="2.7.1.50"/>
    </reaction>
</comment>
<dbReference type="NCBIfam" id="TIGR00694">
    <property type="entry name" value="thiM"/>
    <property type="match status" value="1"/>
</dbReference>
<keyword evidence="13" id="KW-1185">Reference proteome</keyword>
<evidence type="ECO:0000256" key="2">
    <source>
        <dbReference type="ARBA" id="ARBA00001946"/>
    </source>
</evidence>
<evidence type="ECO:0000256" key="8">
    <source>
        <dbReference type="ARBA" id="ARBA00022840"/>
    </source>
</evidence>
<dbReference type="NCBIfam" id="NF006830">
    <property type="entry name" value="PRK09355.1"/>
    <property type="match status" value="1"/>
</dbReference>
<dbReference type="CDD" id="cd01170">
    <property type="entry name" value="THZ_kinase"/>
    <property type="match status" value="1"/>
</dbReference>
<accession>A0ABX5LMZ2</accession>
<proteinExistence type="inferred from homology"/>
<sequence>MQESCQFEKSRENGEILQFLRKVFHVLFQNETFCQKKTLRKIPRLIFQKNFYLCAMQTREIFQKDLELIREKAPLIHNITNFVVMNNTANALLAIGASPVMAHAIEEVADMVKIASALVINMGTLEHDWVQSMIVAGKAANAKGIPVVFDPVGVGATPYRSQAAAEILQHVKPTIIRANASEIMSLARVNVQTKGVDSTNSADDAITSAKILAKETGAIVVVSGAVDVITDGENVKRVLNGHPLMGRVTGMGCTATAILAAFAAVEKNAFDAAYFGMTAMGIAGEIAGLTAKGNGTMQLYFLDALCNLSENAATFFRN</sequence>
<dbReference type="Gene3D" id="3.40.1190.20">
    <property type="match status" value="1"/>
</dbReference>
<comment type="caution">
    <text evidence="12">The sequence shown here is derived from an EMBL/GenBank/DDBJ whole genome shotgun (WGS) entry which is preliminary data.</text>
</comment>
<comment type="cofactor">
    <cofactor evidence="2 11">
        <name>Mg(2+)</name>
        <dbReference type="ChEBI" id="CHEBI:18420"/>
    </cofactor>
</comment>
<dbReference type="Proteomes" id="UP000245523">
    <property type="component" value="Unassembled WGS sequence"/>
</dbReference>
<dbReference type="GO" id="GO:0016301">
    <property type="term" value="F:kinase activity"/>
    <property type="evidence" value="ECO:0007669"/>
    <property type="project" value="UniProtKB-KW"/>
</dbReference>
<dbReference type="Pfam" id="PF02110">
    <property type="entry name" value="HK"/>
    <property type="match status" value="1"/>
</dbReference>
<dbReference type="EMBL" id="QGHD01000007">
    <property type="protein sequence ID" value="PWL03332.1"/>
    <property type="molecule type" value="Genomic_DNA"/>
</dbReference>
<feature type="binding site" evidence="11">
    <location>
        <position position="101"/>
    </location>
    <ligand>
        <name>substrate</name>
    </ligand>
</feature>
<evidence type="ECO:0000256" key="9">
    <source>
        <dbReference type="ARBA" id="ARBA00022842"/>
    </source>
</evidence>
<keyword evidence="5 11" id="KW-0479">Metal-binding</keyword>
<reference evidence="12 13" key="1">
    <citation type="submission" date="2018-05" db="EMBL/GenBank/DDBJ databases">
        <title>Animal gut microbial communities from fecal samples from Wisconsin, USA.</title>
        <authorList>
            <person name="Neumann A."/>
        </authorList>
    </citation>
    <scope>NUCLEOTIDE SEQUENCE [LARGE SCALE GENOMIC DNA]</scope>
    <source>
        <strain evidence="12 13">UWS4</strain>
    </source>
</reference>
<evidence type="ECO:0000313" key="13">
    <source>
        <dbReference type="Proteomes" id="UP000245523"/>
    </source>
</evidence>
<organism evidence="12 13">
    <name type="scientific">Hallerella porci</name>
    <dbReference type="NCBI Taxonomy" id="1945871"/>
    <lineage>
        <taxon>Bacteria</taxon>
        <taxon>Pseudomonadati</taxon>
        <taxon>Fibrobacterota</taxon>
        <taxon>Fibrobacteria</taxon>
        <taxon>Fibrobacterales</taxon>
        <taxon>Fibrobacteraceae</taxon>
        <taxon>Hallerella</taxon>
    </lineage>
</organism>
<keyword evidence="10 11" id="KW-0784">Thiamine biosynthesis</keyword>
<evidence type="ECO:0000256" key="7">
    <source>
        <dbReference type="ARBA" id="ARBA00022777"/>
    </source>
</evidence>
<protein>
    <recommendedName>
        <fullName evidence="11">Hydroxyethylthiazole kinase</fullName>
        <ecNumber evidence="11">2.7.1.50</ecNumber>
    </recommendedName>
    <alternativeName>
        <fullName evidence="11">4-methyl-5-beta-hydroxyethylthiazole kinase</fullName>
        <shortName evidence="11">TH kinase</shortName>
        <shortName evidence="11">Thz kinase</shortName>
    </alternativeName>
</protein>
<keyword evidence="8 11" id="KW-0067">ATP-binding</keyword>
<name>A0ABX5LMZ2_9BACT</name>
<keyword evidence="9 11" id="KW-0460">Magnesium</keyword>
<comment type="similarity">
    <text evidence="11">Belongs to the Thz kinase family.</text>
</comment>
<comment type="pathway">
    <text evidence="3 11">Cofactor biosynthesis; thiamine diphosphate biosynthesis; 4-methyl-5-(2-phosphoethyl)-thiazole from 5-(2-hydroxyethyl)-4-methylthiazole: step 1/1.</text>
</comment>
<evidence type="ECO:0000256" key="6">
    <source>
        <dbReference type="ARBA" id="ARBA00022741"/>
    </source>
</evidence>
<dbReference type="InterPro" id="IPR029056">
    <property type="entry name" value="Ribokinase-like"/>
</dbReference>
<feature type="binding site" evidence="11">
    <location>
        <position position="250"/>
    </location>
    <ligand>
        <name>substrate</name>
    </ligand>
</feature>
<dbReference type="PRINTS" id="PR01099">
    <property type="entry name" value="HYETHTZKNASE"/>
</dbReference>
<evidence type="ECO:0000256" key="11">
    <source>
        <dbReference type="HAMAP-Rule" id="MF_00228"/>
    </source>
</evidence>
<evidence type="ECO:0000256" key="1">
    <source>
        <dbReference type="ARBA" id="ARBA00001771"/>
    </source>
</evidence>
<keyword evidence="7 11" id="KW-0418">Kinase</keyword>
<dbReference type="EC" id="2.7.1.50" evidence="11"/>
<comment type="function">
    <text evidence="11">Catalyzes the phosphorylation of the hydroxyl group of 4-methyl-5-beta-hydroxyethylthiazole (THZ).</text>
</comment>
<keyword evidence="4 11" id="KW-0808">Transferase</keyword>
<evidence type="ECO:0000256" key="4">
    <source>
        <dbReference type="ARBA" id="ARBA00022679"/>
    </source>
</evidence>
<gene>
    <name evidence="11" type="primary">thiM</name>
    <name evidence="12" type="ORF">B0H50_10791</name>
</gene>
<feature type="binding site" evidence="11">
    <location>
        <position position="223"/>
    </location>
    <ligand>
        <name>ATP</name>
        <dbReference type="ChEBI" id="CHEBI:30616"/>
    </ligand>
</feature>